<name>A0A4C1YB98_EUMVA</name>
<dbReference type="Pfam" id="PF00078">
    <property type="entry name" value="RVT_1"/>
    <property type="match status" value="1"/>
</dbReference>
<evidence type="ECO:0000313" key="2">
    <source>
        <dbReference type="EMBL" id="GBP73258.1"/>
    </source>
</evidence>
<dbReference type="OrthoDB" id="445826at2759"/>
<evidence type="ECO:0000313" key="3">
    <source>
        <dbReference type="Proteomes" id="UP000299102"/>
    </source>
</evidence>
<evidence type="ECO:0000259" key="1">
    <source>
        <dbReference type="PROSITE" id="PS50878"/>
    </source>
</evidence>
<reference evidence="2 3" key="1">
    <citation type="journal article" date="2019" name="Commun. Biol.">
        <title>The bagworm genome reveals a unique fibroin gene that provides high tensile strength.</title>
        <authorList>
            <person name="Kono N."/>
            <person name="Nakamura H."/>
            <person name="Ohtoshi R."/>
            <person name="Tomita M."/>
            <person name="Numata K."/>
            <person name="Arakawa K."/>
        </authorList>
    </citation>
    <scope>NUCLEOTIDE SEQUENCE [LARGE SCALE GENOMIC DNA]</scope>
</reference>
<dbReference type="STRING" id="151549.A0A4C1YB98"/>
<dbReference type="AlphaFoldDB" id="A0A4C1YB98"/>
<dbReference type="PROSITE" id="PS50878">
    <property type="entry name" value="RT_POL"/>
    <property type="match status" value="1"/>
</dbReference>
<dbReference type="InterPro" id="IPR000477">
    <property type="entry name" value="RT_dom"/>
</dbReference>
<sequence length="132" mass="15152">MRIGDWLSDELPMTSGVPQGSVLGPTLFLIYINELCQLRFNRGRIFSFVVDSALVFTSNKWEERYAHAQVGFNRVRYWLANNMLTLNVIKAKYTVFSNTMVFQLVARSLHTPVVKRPPLQSVAALFSKRLIQ</sequence>
<organism evidence="2 3">
    <name type="scientific">Eumeta variegata</name>
    <name type="common">Bagworm moth</name>
    <name type="synonym">Eumeta japonica</name>
    <dbReference type="NCBI Taxonomy" id="151549"/>
    <lineage>
        <taxon>Eukaryota</taxon>
        <taxon>Metazoa</taxon>
        <taxon>Ecdysozoa</taxon>
        <taxon>Arthropoda</taxon>
        <taxon>Hexapoda</taxon>
        <taxon>Insecta</taxon>
        <taxon>Pterygota</taxon>
        <taxon>Neoptera</taxon>
        <taxon>Endopterygota</taxon>
        <taxon>Lepidoptera</taxon>
        <taxon>Glossata</taxon>
        <taxon>Ditrysia</taxon>
        <taxon>Tineoidea</taxon>
        <taxon>Psychidae</taxon>
        <taxon>Oiketicinae</taxon>
        <taxon>Eumeta</taxon>
    </lineage>
</organism>
<dbReference type="EMBL" id="BGZK01001167">
    <property type="protein sequence ID" value="GBP73258.1"/>
    <property type="molecule type" value="Genomic_DNA"/>
</dbReference>
<dbReference type="Proteomes" id="UP000299102">
    <property type="component" value="Unassembled WGS sequence"/>
</dbReference>
<feature type="domain" description="Reverse transcriptase" evidence="1">
    <location>
        <begin position="1"/>
        <end position="109"/>
    </location>
</feature>
<keyword evidence="3" id="KW-1185">Reference proteome</keyword>
<accession>A0A4C1YB98</accession>
<comment type="caution">
    <text evidence="2">The sequence shown here is derived from an EMBL/GenBank/DDBJ whole genome shotgun (WGS) entry which is preliminary data.</text>
</comment>
<proteinExistence type="predicted"/>
<gene>
    <name evidence="2" type="ORF">EVAR_55025_1</name>
</gene>
<protein>
    <recommendedName>
        <fullName evidence="1">Reverse transcriptase domain-containing protein</fullName>
    </recommendedName>
</protein>